<gene>
    <name evidence="2" type="ORF">ACFQ2V_09800</name>
</gene>
<protein>
    <recommendedName>
        <fullName evidence="4">DUF4190 domain-containing protein</fullName>
    </recommendedName>
</protein>
<reference evidence="3" key="1">
    <citation type="journal article" date="2019" name="Int. J. Syst. Evol. Microbiol.">
        <title>The Global Catalogue of Microorganisms (GCM) 10K type strain sequencing project: providing services to taxonomists for standard genome sequencing and annotation.</title>
        <authorList>
            <consortium name="The Broad Institute Genomics Platform"/>
            <consortium name="The Broad Institute Genome Sequencing Center for Infectious Disease"/>
            <person name="Wu L."/>
            <person name="Ma J."/>
        </authorList>
    </citation>
    <scope>NUCLEOTIDE SEQUENCE [LARGE SCALE GENOMIC DNA]</scope>
    <source>
        <strain evidence="3">CCUG 57508</strain>
    </source>
</reference>
<evidence type="ECO:0000256" key="1">
    <source>
        <dbReference type="SAM" id="Phobius"/>
    </source>
</evidence>
<dbReference type="Proteomes" id="UP001597046">
    <property type="component" value="Unassembled WGS sequence"/>
</dbReference>
<evidence type="ECO:0000313" key="3">
    <source>
        <dbReference type="Proteomes" id="UP001597046"/>
    </source>
</evidence>
<comment type="caution">
    <text evidence="2">The sequence shown here is derived from an EMBL/GenBank/DDBJ whole genome shotgun (WGS) entry which is preliminary data.</text>
</comment>
<feature type="transmembrane region" description="Helical" evidence="1">
    <location>
        <begin position="39"/>
        <end position="67"/>
    </location>
</feature>
<keyword evidence="1" id="KW-0472">Membrane</keyword>
<keyword evidence="1" id="KW-1133">Transmembrane helix</keyword>
<evidence type="ECO:0008006" key="4">
    <source>
        <dbReference type="Google" id="ProtNLM"/>
    </source>
</evidence>
<keyword evidence="1" id="KW-0812">Transmembrane</keyword>
<proteinExistence type="predicted"/>
<accession>A0ABW3MWG8</accession>
<dbReference type="EMBL" id="JBHTKH010000005">
    <property type="protein sequence ID" value="MFD1054597.1"/>
    <property type="molecule type" value="Genomic_DNA"/>
</dbReference>
<feature type="transmembrane region" description="Helical" evidence="1">
    <location>
        <begin position="6"/>
        <end position="27"/>
    </location>
</feature>
<evidence type="ECO:0000313" key="2">
    <source>
        <dbReference type="EMBL" id="MFD1054597.1"/>
    </source>
</evidence>
<dbReference type="RefSeq" id="WP_386052504.1">
    <property type="nucleotide sequence ID" value="NZ_JBHTKH010000005.1"/>
</dbReference>
<organism evidence="2 3">
    <name type="scientific">Terrabacter terrigena</name>
    <dbReference type="NCBI Taxonomy" id="574718"/>
    <lineage>
        <taxon>Bacteria</taxon>
        <taxon>Bacillati</taxon>
        <taxon>Actinomycetota</taxon>
        <taxon>Actinomycetes</taxon>
        <taxon>Micrococcales</taxon>
        <taxon>Intrasporangiaceae</taxon>
        <taxon>Terrabacter</taxon>
    </lineage>
</organism>
<sequence>MRWNAGVLAGLLIGLVWLAIGVVLVVVGRRRARASRAEGAGNVAVIGWFLLAVGGLTWFATLLLAVVPGGP</sequence>
<keyword evidence="3" id="KW-1185">Reference proteome</keyword>
<name>A0ABW3MWG8_9MICO</name>